<organism evidence="1 2">
    <name type="scientific">Streptomyces caviscabies</name>
    <dbReference type="NCBI Taxonomy" id="90079"/>
    <lineage>
        <taxon>Bacteria</taxon>
        <taxon>Bacillati</taxon>
        <taxon>Actinomycetota</taxon>
        <taxon>Actinomycetes</taxon>
        <taxon>Kitasatosporales</taxon>
        <taxon>Streptomycetaceae</taxon>
        <taxon>Streptomyces</taxon>
    </lineage>
</organism>
<dbReference type="RefSeq" id="WP_319272220.1">
    <property type="nucleotide sequence ID" value="NZ_JBHTCK010000007.1"/>
</dbReference>
<evidence type="ECO:0008006" key="3">
    <source>
        <dbReference type="Google" id="ProtNLM"/>
    </source>
</evidence>
<reference evidence="2" key="1">
    <citation type="journal article" date="2019" name="Int. J. Syst. Evol. Microbiol.">
        <title>The Global Catalogue of Microorganisms (GCM) 10K type strain sequencing project: providing services to taxonomists for standard genome sequencing and annotation.</title>
        <authorList>
            <consortium name="The Broad Institute Genomics Platform"/>
            <consortium name="The Broad Institute Genome Sequencing Center for Infectious Disease"/>
            <person name="Wu L."/>
            <person name="Ma J."/>
        </authorList>
    </citation>
    <scope>NUCLEOTIDE SEQUENCE [LARGE SCALE GENOMIC DNA]</scope>
    <source>
        <strain evidence="2">ICMP 19430</strain>
    </source>
</reference>
<evidence type="ECO:0000313" key="2">
    <source>
        <dbReference type="Proteomes" id="UP001596509"/>
    </source>
</evidence>
<dbReference type="Proteomes" id="UP001596509">
    <property type="component" value="Unassembled WGS sequence"/>
</dbReference>
<protein>
    <recommendedName>
        <fullName evidence="3">Transposase</fullName>
    </recommendedName>
</protein>
<dbReference type="EMBL" id="JBHTCK010000007">
    <property type="protein sequence ID" value="MFC7353767.1"/>
    <property type="molecule type" value="Genomic_DNA"/>
</dbReference>
<evidence type="ECO:0000313" key="1">
    <source>
        <dbReference type="EMBL" id="MFC7353767.1"/>
    </source>
</evidence>
<gene>
    <name evidence="1" type="ORF">ACFQW9_24270</name>
</gene>
<keyword evidence="2" id="KW-1185">Reference proteome</keyword>
<name>A0ABW2MFT3_9ACTN</name>
<accession>A0ABW2MFT3</accession>
<comment type="caution">
    <text evidence="1">The sequence shown here is derived from an EMBL/GenBank/DDBJ whole genome shotgun (WGS) entry which is preliminary data.</text>
</comment>
<proteinExistence type="predicted"/>
<sequence length="67" mass="7008">MAFDRARTPGQSETGDDGIAVAVDAGATGMETVQIVLPDGGESVRETLAPALGRHDREKEHPVPRPA</sequence>